<name>A0ABW0KFH3_9BACL</name>
<dbReference type="SMART" id="SM00852">
    <property type="entry name" value="MoCF_biosynth"/>
    <property type="match status" value="1"/>
</dbReference>
<keyword evidence="12" id="KW-1185">Reference proteome</keyword>
<dbReference type="CDD" id="cd00887">
    <property type="entry name" value="MoeA"/>
    <property type="match status" value="1"/>
</dbReference>
<comment type="caution">
    <text evidence="11">The sequence shown here is derived from an EMBL/GenBank/DDBJ whole genome shotgun (WGS) entry which is preliminary data.</text>
</comment>
<evidence type="ECO:0000256" key="3">
    <source>
        <dbReference type="ARBA" id="ARBA00010763"/>
    </source>
</evidence>
<evidence type="ECO:0000256" key="8">
    <source>
        <dbReference type="ARBA" id="ARBA00047317"/>
    </source>
</evidence>
<protein>
    <recommendedName>
        <fullName evidence="5 9">Molybdopterin molybdenumtransferase</fullName>
        <ecNumber evidence="4 9">2.10.1.1</ecNumber>
    </recommendedName>
</protein>
<dbReference type="InterPro" id="IPR005111">
    <property type="entry name" value="MoeA_C_domain_IV"/>
</dbReference>
<dbReference type="NCBIfam" id="NF045515">
    <property type="entry name" value="Glp_gephyrin"/>
    <property type="match status" value="1"/>
</dbReference>
<keyword evidence="7 9" id="KW-0501">Molybdenum cofactor biosynthesis</keyword>
<comment type="similarity">
    <text evidence="3 9">Belongs to the MoeA family.</text>
</comment>
<dbReference type="SUPFAM" id="SSF63882">
    <property type="entry name" value="MoeA N-terminal region -like"/>
    <property type="match status" value="1"/>
</dbReference>
<accession>A0ABW0KFH3</accession>
<evidence type="ECO:0000313" key="11">
    <source>
        <dbReference type="EMBL" id="MFC5451502.1"/>
    </source>
</evidence>
<dbReference type="InterPro" id="IPR001453">
    <property type="entry name" value="MoaB/Mog_dom"/>
</dbReference>
<proteinExistence type="inferred from homology"/>
<keyword evidence="6 9" id="KW-0500">Molybdenum</keyword>
<keyword evidence="9" id="KW-0479">Metal-binding</keyword>
<evidence type="ECO:0000256" key="1">
    <source>
        <dbReference type="ARBA" id="ARBA00002901"/>
    </source>
</evidence>
<evidence type="ECO:0000256" key="9">
    <source>
        <dbReference type="RuleBase" id="RU365090"/>
    </source>
</evidence>
<dbReference type="InterPro" id="IPR038987">
    <property type="entry name" value="MoeA-like"/>
</dbReference>
<comment type="cofactor">
    <cofactor evidence="9">
        <name>Mg(2+)</name>
        <dbReference type="ChEBI" id="CHEBI:18420"/>
    </cofactor>
</comment>
<organism evidence="11 12">
    <name type="scientific">Paenibacillus aestuarii</name>
    <dbReference type="NCBI Taxonomy" id="516965"/>
    <lineage>
        <taxon>Bacteria</taxon>
        <taxon>Bacillati</taxon>
        <taxon>Bacillota</taxon>
        <taxon>Bacilli</taxon>
        <taxon>Bacillales</taxon>
        <taxon>Paenibacillaceae</taxon>
        <taxon>Paenibacillus</taxon>
    </lineage>
</organism>
<dbReference type="EC" id="2.10.1.1" evidence="4 9"/>
<dbReference type="Pfam" id="PF03453">
    <property type="entry name" value="MoeA_N"/>
    <property type="match status" value="1"/>
</dbReference>
<dbReference type="Pfam" id="PF03454">
    <property type="entry name" value="MoeA_C"/>
    <property type="match status" value="1"/>
</dbReference>
<dbReference type="PANTHER" id="PTHR10192:SF5">
    <property type="entry name" value="GEPHYRIN"/>
    <property type="match status" value="1"/>
</dbReference>
<evidence type="ECO:0000256" key="2">
    <source>
        <dbReference type="ARBA" id="ARBA00005046"/>
    </source>
</evidence>
<dbReference type="Gene3D" id="3.90.105.10">
    <property type="entry name" value="Molybdopterin biosynthesis moea protein, domain 2"/>
    <property type="match status" value="1"/>
</dbReference>
<dbReference type="PANTHER" id="PTHR10192">
    <property type="entry name" value="MOLYBDOPTERIN BIOSYNTHESIS PROTEIN"/>
    <property type="match status" value="1"/>
</dbReference>
<gene>
    <name evidence="11" type="primary">glp</name>
    <name evidence="11" type="ORF">ACFPOG_25190</name>
</gene>
<evidence type="ECO:0000256" key="5">
    <source>
        <dbReference type="ARBA" id="ARBA00021108"/>
    </source>
</evidence>
<comment type="catalytic activity">
    <reaction evidence="8">
        <text>adenylyl-molybdopterin + molybdate = Mo-molybdopterin + AMP + H(+)</text>
        <dbReference type="Rhea" id="RHEA:35047"/>
        <dbReference type="ChEBI" id="CHEBI:15378"/>
        <dbReference type="ChEBI" id="CHEBI:36264"/>
        <dbReference type="ChEBI" id="CHEBI:62727"/>
        <dbReference type="ChEBI" id="CHEBI:71302"/>
        <dbReference type="ChEBI" id="CHEBI:456215"/>
        <dbReference type="EC" id="2.10.1.1"/>
    </reaction>
</comment>
<evidence type="ECO:0000256" key="4">
    <source>
        <dbReference type="ARBA" id="ARBA00013269"/>
    </source>
</evidence>
<dbReference type="Gene3D" id="3.40.980.10">
    <property type="entry name" value="MoaB/Mog-like domain"/>
    <property type="match status" value="1"/>
</dbReference>
<dbReference type="RefSeq" id="WP_270881398.1">
    <property type="nucleotide sequence ID" value="NZ_JAQFVF010000050.1"/>
</dbReference>
<dbReference type="SUPFAM" id="SSF63867">
    <property type="entry name" value="MoeA C-terminal domain-like"/>
    <property type="match status" value="1"/>
</dbReference>
<keyword evidence="9" id="KW-0460">Magnesium</keyword>
<dbReference type="Gene3D" id="2.170.190.11">
    <property type="entry name" value="Molybdopterin biosynthesis moea protein, domain 3"/>
    <property type="match status" value="1"/>
</dbReference>
<comment type="function">
    <text evidence="1 9">Catalyzes the insertion of molybdate into adenylated molybdopterin with the concomitant release of AMP.</text>
</comment>
<evidence type="ECO:0000256" key="6">
    <source>
        <dbReference type="ARBA" id="ARBA00022505"/>
    </source>
</evidence>
<comment type="pathway">
    <text evidence="2 9">Cofactor biosynthesis; molybdopterin biosynthesis.</text>
</comment>
<dbReference type="InterPro" id="IPR036688">
    <property type="entry name" value="MoeA_C_domain_IV_sf"/>
</dbReference>
<dbReference type="Gene3D" id="2.40.340.10">
    <property type="entry name" value="MoeA, C-terminal, domain IV"/>
    <property type="match status" value="1"/>
</dbReference>
<dbReference type="EMBL" id="JBHSMJ010000037">
    <property type="protein sequence ID" value="MFC5451502.1"/>
    <property type="molecule type" value="Genomic_DNA"/>
</dbReference>
<dbReference type="InterPro" id="IPR036135">
    <property type="entry name" value="MoeA_linker/N_sf"/>
</dbReference>
<evidence type="ECO:0000313" key="12">
    <source>
        <dbReference type="Proteomes" id="UP001596044"/>
    </source>
</evidence>
<keyword evidence="9" id="KW-0808">Transferase</keyword>
<sequence>MSSESKLKFGRDVISVEDARTRLYPHAAKMAIEYVPLTQAFGRRLAVDVYADHPVPHFRRSGVDGYAVRTADIRHAAPESPVSLEVIERIPSGTMPKLTVGAGQAARIMTGAPVPDGADCVVMLEMTDSLQDAGAGAVGGADAAGSGAGTNVSIKKNLPTGSNITPIAGEITAGELLLPRGSLLGPGEAAILATFGYSEVPVSRKPNVAIFSTGSELLNVADALAPGRIRNSNSYMLAAQVEAAGGVPHIWPALPDDANQVQEALKRALTAADLVITSGGVSVGDYDVLVEVFGQWDGRLLFNKVAMRPGTPTSAALWQDKLLLALSGNPGASYVGFELFAKPLLKAMLGCAEPCAQTVSAYLDADYGKASAYPRYVRGTMRIREGQLWVKPAGIDKSSVMVSIKDADCLIRLPAGGQGFQRGELVKIDLVHS</sequence>
<dbReference type="SUPFAM" id="SSF53218">
    <property type="entry name" value="Molybdenum cofactor biosynthesis proteins"/>
    <property type="match status" value="1"/>
</dbReference>
<reference evidence="12" key="1">
    <citation type="journal article" date="2019" name="Int. J. Syst. Evol. Microbiol.">
        <title>The Global Catalogue of Microorganisms (GCM) 10K type strain sequencing project: providing services to taxonomists for standard genome sequencing and annotation.</title>
        <authorList>
            <consortium name="The Broad Institute Genomics Platform"/>
            <consortium name="The Broad Institute Genome Sequencing Center for Infectious Disease"/>
            <person name="Wu L."/>
            <person name="Ma J."/>
        </authorList>
    </citation>
    <scope>NUCLEOTIDE SEQUENCE [LARGE SCALE GENOMIC DNA]</scope>
    <source>
        <strain evidence="12">KACC 11904</strain>
    </source>
</reference>
<dbReference type="NCBIfam" id="TIGR00177">
    <property type="entry name" value="molyb_syn"/>
    <property type="match status" value="1"/>
</dbReference>
<evidence type="ECO:0000259" key="10">
    <source>
        <dbReference type="SMART" id="SM00852"/>
    </source>
</evidence>
<dbReference type="Pfam" id="PF00994">
    <property type="entry name" value="MoCF_biosynth"/>
    <property type="match status" value="1"/>
</dbReference>
<dbReference type="Proteomes" id="UP001596044">
    <property type="component" value="Unassembled WGS sequence"/>
</dbReference>
<dbReference type="InterPro" id="IPR005110">
    <property type="entry name" value="MoeA_linker/N"/>
</dbReference>
<evidence type="ECO:0000256" key="7">
    <source>
        <dbReference type="ARBA" id="ARBA00023150"/>
    </source>
</evidence>
<feature type="domain" description="MoaB/Mog" evidence="10">
    <location>
        <begin position="209"/>
        <end position="347"/>
    </location>
</feature>
<dbReference type="InterPro" id="IPR036425">
    <property type="entry name" value="MoaB/Mog-like_dom_sf"/>
</dbReference>